<dbReference type="GO" id="GO:0016787">
    <property type="term" value="F:hydrolase activity"/>
    <property type="evidence" value="ECO:0007669"/>
    <property type="project" value="UniProtKB-KW"/>
</dbReference>
<dbReference type="OMA" id="ASMILQH"/>
<accession>M7T5X5</accession>
<dbReference type="GO" id="GO:0005634">
    <property type="term" value="C:nucleus"/>
    <property type="evidence" value="ECO:0007669"/>
    <property type="project" value="TreeGrafter"/>
</dbReference>
<dbReference type="OrthoDB" id="414698at2759"/>
<name>M7T5X5_EUTLA</name>
<keyword evidence="1" id="KW-0378">Hydrolase</keyword>
<dbReference type="SUPFAM" id="SSF53474">
    <property type="entry name" value="alpha/beta-Hydrolases"/>
    <property type="match status" value="1"/>
</dbReference>
<protein>
    <submittedName>
        <fullName evidence="3">Putative ef-hand calcium-binding domain protein</fullName>
    </submittedName>
</protein>
<keyword evidence="4" id="KW-1185">Reference proteome</keyword>
<evidence type="ECO:0000259" key="2">
    <source>
        <dbReference type="Pfam" id="PF03959"/>
    </source>
</evidence>
<dbReference type="AlphaFoldDB" id="M7T5X5"/>
<dbReference type="EMBL" id="KB706908">
    <property type="protein sequence ID" value="EMR65211.1"/>
    <property type="molecule type" value="Genomic_DNA"/>
</dbReference>
<dbReference type="PANTHER" id="PTHR48070:SF6">
    <property type="entry name" value="ESTERASE OVCA2"/>
    <property type="match status" value="1"/>
</dbReference>
<proteinExistence type="predicted"/>
<evidence type="ECO:0000256" key="1">
    <source>
        <dbReference type="ARBA" id="ARBA00022801"/>
    </source>
</evidence>
<dbReference type="Gene3D" id="3.40.50.1820">
    <property type="entry name" value="alpha/beta hydrolase"/>
    <property type="match status" value="1"/>
</dbReference>
<dbReference type="InterPro" id="IPR050593">
    <property type="entry name" value="LovG"/>
</dbReference>
<evidence type="ECO:0000313" key="4">
    <source>
        <dbReference type="Proteomes" id="UP000012174"/>
    </source>
</evidence>
<gene>
    <name evidence="3" type="ORF">UCREL1_7796</name>
</gene>
<dbReference type="HOGENOM" id="CLU_051938_4_1_1"/>
<dbReference type="eggNOG" id="KOG2551">
    <property type="taxonomic scope" value="Eukaryota"/>
</dbReference>
<feature type="domain" description="Serine hydrolase" evidence="2">
    <location>
        <begin position="1"/>
        <end position="264"/>
    </location>
</feature>
<dbReference type="InterPro" id="IPR005645">
    <property type="entry name" value="FSH-like_dom"/>
</dbReference>
<sequence>MRILCLHGTAINSSIFRSKTERLRSFLPQDYSFEWFEGDFTIVPQKALSDVYPGPYLTYVDLLATDRIARALSRIEQFIEDEGPFDGIMGVSEGSMLASALILKYQMENPFDSPLFRFAIFVSGTLPFSWTSTAGQDVFGLIIGDNPLSTDAADWQYQSKYALLSPEPLKNSPARVLADMFPTWKKRRETLVSLVKDPDNNYMKPHCFHPDLHYERINIPTAHVWGSQDLFKSHAQLLVRLCDESLAATYEHSGEHDVPQKLEENRIFAQIFQKTVLRSEFSI</sequence>
<dbReference type="Proteomes" id="UP000012174">
    <property type="component" value="Unassembled WGS sequence"/>
</dbReference>
<dbReference type="GO" id="GO:0005737">
    <property type="term" value="C:cytoplasm"/>
    <property type="evidence" value="ECO:0007669"/>
    <property type="project" value="TreeGrafter"/>
</dbReference>
<dbReference type="GO" id="GO:0019748">
    <property type="term" value="P:secondary metabolic process"/>
    <property type="evidence" value="ECO:0007669"/>
    <property type="project" value="TreeGrafter"/>
</dbReference>
<organism evidence="3 4">
    <name type="scientific">Eutypa lata (strain UCR-EL1)</name>
    <name type="common">Grapevine dieback disease fungus</name>
    <name type="synonym">Eutypa armeniacae</name>
    <dbReference type="NCBI Taxonomy" id="1287681"/>
    <lineage>
        <taxon>Eukaryota</taxon>
        <taxon>Fungi</taxon>
        <taxon>Dikarya</taxon>
        <taxon>Ascomycota</taxon>
        <taxon>Pezizomycotina</taxon>
        <taxon>Sordariomycetes</taxon>
        <taxon>Xylariomycetidae</taxon>
        <taxon>Xylariales</taxon>
        <taxon>Diatrypaceae</taxon>
        <taxon>Eutypa</taxon>
    </lineage>
</organism>
<reference evidence="4" key="1">
    <citation type="journal article" date="2013" name="Genome Announc.">
        <title>Draft genome sequence of the grapevine dieback fungus Eutypa lata UCR-EL1.</title>
        <authorList>
            <person name="Blanco-Ulate B."/>
            <person name="Rolshausen P.E."/>
            <person name="Cantu D."/>
        </authorList>
    </citation>
    <scope>NUCLEOTIDE SEQUENCE [LARGE SCALE GENOMIC DNA]</scope>
    <source>
        <strain evidence="4">UCR-EL1</strain>
    </source>
</reference>
<dbReference type="Pfam" id="PF03959">
    <property type="entry name" value="FSH1"/>
    <property type="match status" value="1"/>
</dbReference>
<evidence type="ECO:0000313" key="3">
    <source>
        <dbReference type="EMBL" id="EMR65211.1"/>
    </source>
</evidence>
<dbReference type="InterPro" id="IPR029058">
    <property type="entry name" value="AB_hydrolase_fold"/>
</dbReference>
<dbReference type="PANTHER" id="PTHR48070">
    <property type="entry name" value="ESTERASE OVCA2"/>
    <property type="match status" value="1"/>
</dbReference>
<dbReference type="KEGG" id="ela:UCREL1_7796"/>